<feature type="region of interest" description="Disordered" evidence="1">
    <location>
        <begin position="48"/>
        <end position="67"/>
    </location>
</feature>
<dbReference type="GeneID" id="43612353"/>
<evidence type="ECO:0000256" key="1">
    <source>
        <dbReference type="SAM" id="MobiDB-lite"/>
    </source>
</evidence>
<reference evidence="2 3" key="2">
    <citation type="submission" date="2020-04" db="EMBL/GenBank/DDBJ databases">
        <title>Genome sequencing and assembly of multiple isolates from the Colletotrichum gloeosporioides species complex.</title>
        <authorList>
            <person name="Gan P."/>
            <person name="Shirasu K."/>
        </authorList>
    </citation>
    <scope>NUCLEOTIDE SEQUENCE [LARGE SCALE GENOMIC DNA]</scope>
    <source>
        <strain evidence="2 3">Nara gc5</strain>
    </source>
</reference>
<sequence>MDRTAGTERSRLVPCLRRQASRRSLPCSLCSRETTSSDALASLQVYIQPAAPNHQSSPSTQDRHTRGELMHAQMWAEPHHLRRVFVKAEEASLLTWTRRDQERK</sequence>
<dbReference type="AlphaFoldDB" id="A0A7J6ICQ5"/>
<dbReference type="RefSeq" id="XP_031875449.1">
    <property type="nucleotide sequence ID" value="XM_032028249.1"/>
</dbReference>
<dbReference type="EMBL" id="ANPB02000012">
    <property type="protein sequence ID" value="KAF4473678.1"/>
    <property type="molecule type" value="Genomic_DNA"/>
</dbReference>
<evidence type="ECO:0000313" key="3">
    <source>
        <dbReference type="Proteomes" id="UP000011096"/>
    </source>
</evidence>
<dbReference type="InParanoid" id="A0A7J6ICQ5"/>
<evidence type="ECO:0000313" key="2">
    <source>
        <dbReference type="EMBL" id="KAF4473678.1"/>
    </source>
</evidence>
<protein>
    <submittedName>
        <fullName evidence="2">Uncharacterized protein</fullName>
    </submittedName>
</protein>
<comment type="caution">
    <text evidence="2">The sequence shown here is derived from an EMBL/GenBank/DDBJ whole genome shotgun (WGS) entry which is preliminary data.</text>
</comment>
<accession>A0A7J6ICQ5</accession>
<organism evidence="2 3">
    <name type="scientific">Colletotrichum fructicola (strain Nara gc5)</name>
    <name type="common">Anthracnose fungus</name>
    <name type="synonym">Colletotrichum gloeosporioides (strain Nara gc5)</name>
    <dbReference type="NCBI Taxonomy" id="1213859"/>
    <lineage>
        <taxon>Eukaryota</taxon>
        <taxon>Fungi</taxon>
        <taxon>Dikarya</taxon>
        <taxon>Ascomycota</taxon>
        <taxon>Pezizomycotina</taxon>
        <taxon>Sordariomycetes</taxon>
        <taxon>Hypocreomycetidae</taxon>
        <taxon>Glomerellales</taxon>
        <taxon>Glomerellaceae</taxon>
        <taxon>Colletotrichum</taxon>
        <taxon>Colletotrichum gloeosporioides species complex</taxon>
    </lineage>
</organism>
<reference evidence="2 3" key="1">
    <citation type="submission" date="2012-08" db="EMBL/GenBank/DDBJ databases">
        <authorList>
            <person name="Gan P.H.P."/>
            <person name="Ikeda K."/>
            <person name="Irieda H."/>
            <person name="Narusaka M."/>
            <person name="O'Connell R.J."/>
            <person name="Narusaka Y."/>
            <person name="Takano Y."/>
            <person name="Kubo Y."/>
            <person name="Shirasu K."/>
        </authorList>
    </citation>
    <scope>NUCLEOTIDE SEQUENCE [LARGE SCALE GENOMIC DNA]</scope>
    <source>
        <strain evidence="2 3">Nara gc5</strain>
    </source>
</reference>
<proteinExistence type="predicted"/>
<dbReference type="Proteomes" id="UP000011096">
    <property type="component" value="Unassembled WGS sequence"/>
</dbReference>
<keyword evidence="3" id="KW-1185">Reference proteome</keyword>
<name>A0A7J6ICQ5_COLFN</name>
<gene>
    <name evidence="2" type="ORF">CGGC5_v017300</name>
</gene>